<keyword evidence="3" id="KW-1185">Reference proteome</keyword>
<dbReference type="Proteomes" id="UP000053900">
    <property type="component" value="Unassembled WGS sequence"/>
</dbReference>
<reference evidence="2 3" key="1">
    <citation type="submission" date="2015-07" db="EMBL/GenBank/DDBJ databases">
        <title>Draft genome of Enhydrobacter aerosaccus.</title>
        <authorList>
            <person name="Wang X."/>
        </authorList>
    </citation>
    <scope>NUCLEOTIDE SEQUENCE [LARGE SCALE GENOMIC DNA]</scope>
    <source>
        <strain evidence="2 3">CGMCC9176</strain>
    </source>
</reference>
<proteinExistence type="predicted"/>
<comment type="caution">
    <text evidence="2">The sequence shown here is derived from an EMBL/GenBank/DDBJ whole genome shotgun (WGS) entry which is preliminary data.</text>
</comment>
<gene>
    <name evidence="2" type="ORF">AFK20_11875</name>
</gene>
<name>A0ABR5IJC6_9HYPH</name>
<feature type="transmembrane region" description="Helical" evidence="1">
    <location>
        <begin position="119"/>
        <end position="140"/>
    </location>
</feature>
<evidence type="ECO:0008006" key="4">
    <source>
        <dbReference type="Google" id="ProtNLM"/>
    </source>
</evidence>
<dbReference type="EMBL" id="LGSW01000017">
    <property type="protein sequence ID" value="KND18078.1"/>
    <property type="molecule type" value="Genomic_DNA"/>
</dbReference>
<accession>A0ABR5IJC6</accession>
<feature type="transmembrane region" description="Helical" evidence="1">
    <location>
        <begin position="160"/>
        <end position="185"/>
    </location>
</feature>
<keyword evidence="1" id="KW-0472">Membrane</keyword>
<protein>
    <recommendedName>
        <fullName evidence="4">MotA/TolQ/ExbB proton channel family protein</fullName>
    </recommendedName>
</protein>
<keyword evidence="1" id="KW-0812">Transmembrane</keyword>
<sequence>MLPVLENLHVAKVQAPNDLINATQPHEVQKILFSEDPAYQQHRQLVEMAVKDPNVPKIELSLIQTHAKQSSQVFDKILTTINSYIIRSRNKALDFNMIQDIVERQVNTQEEQIRLTVGVPLYLGLMTTMIGIIVGLFSMPDLANTMTSNFANNDNLLNQGITNLIGGVKIAMVASLVGLAMTTYLSSITLRKTKQKVEQIKDDFYAFTQLELLPVINQSLPSTISSLQENLVKFNEGFRGNLDQLSEVFGKNTEAIQAQKELFEALDREKIVSVSEHNVKVMQELQQSTTKIEQLNLYLDSLGKVLHNSQAIVNTTDAVLKRTQNIESIAEGMNTSINDNKEIMQFIRSDIDHIRALRVDSRTNLNDYNQQISDMFAALLQHMRDTTFEIKRFTAEEYNAIETALSADRDIFRQLDELHDIKKSMTELLALQKKLPEDKSDLIVQQLQQLNAHQSNLSENLNQLTKLINTLPDSIASIHMPSSQVPPSSYILPDEPIEKVKVESQDLFAKLQDHLNQKVDQQRLATEKTNAQLNEIISLLQALKVNSSDKATENLDDTPSLTGEPLPFIAVTNINDKPKSSSWFSRWFKRS</sequence>
<evidence type="ECO:0000313" key="2">
    <source>
        <dbReference type="EMBL" id="KND18078.1"/>
    </source>
</evidence>
<evidence type="ECO:0000256" key="1">
    <source>
        <dbReference type="SAM" id="Phobius"/>
    </source>
</evidence>
<organism evidence="2 3">
    <name type="scientific">Enhydrobacter aerosaccus</name>
    <dbReference type="NCBI Taxonomy" id="225324"/>
    <lineage>
        <taxon>Bacteria</taxon>
        <taxon>Pseudomonadati</taxon>
        <taxon>Pseudomonadota</taxon>
        <taxon>Alphaproteobacteria</taxon>
        <taxon>Hyphomicrobiales</taxon>
        <taxon>Enhydrobacter</taxon>
    </lineage>
</organism>
<evidence type="ECO:0000313" key="3">
    <source>
        <dbReference type="Proteomes" id="UP000053900"/>
    </source>
</evidence>
<keyword evidence="1" id="KW-1133">Transmembrane helix</keyword>